<reference evidence="1 2" key="1">
    <citation type="submission" date="2018-07" db="EMBL/GenBank/DDBJ databases">
        <title>A draft genome of a endophytic bacteria, a new species of Pedobacter.</title>
        <authorList>
            <person name="Zhang Z.D."/>
            <person name="Chen Z.J."/>
        </authorList>
    </citation>
    <scope>NUCLEOTIDE SEQUENCE [LARGE SCALE GENOMIC DNA]</scope>
    <source>
        <strain evidence="1 2">RS10</strain>
    </source>
</reference>
<evidence type="ECO:0000313" key="2">
    <source>
        <dbReference type="Proteomes" id="UP000252081"/>
    </source>
</evidence>
<dbReference type="AlphaFoldDB" id="A0A366KNG0"/>
<comment type="caution">
    <text evidence="1">The sequence shown here is derived from an EMBL/GenBank/DDBJ whole genome shotgun (WGS) entry which is preliminary data.</text>
</comment>
<sequence>MSKIEFIVEKTGTGFSAYASDDSLPIGTSGDDVTALKNNIVDAYNSYAEIKGLNEITIDEVLIRLDVKQFFDYYKIINASALGAKIGMDKTLISQYANGHKIPGPKQVEKILNGIKKLGQELSSLNLSIS</sequence>
<accession>A0A366KNG0</accession>
<gene>
    <name evidence="1" type="ORF">DRW42_23465</name>
</gene>
<evidence type="ECO:0000313" key="1">
    <source>
        <dbReference type="EMBL" id="RBQ03050.1"/>
    </source>
</evidence>
<dbReference type="OrthoDB" id="676274at2"/>
<name>A0A366KNG0_9SPHI</name>
<keyword evidence="2" id="KW-1185">Reference proteome</keyword>
<dbReference type="Proteomes" id="UP000252081">
    <property type="component" value="Unassembled WGS sequence"/>
</dbReference>
<proteinExistence type="predicted"/>
<protein>
    <submittedName>
        <fullName evidence="1">XRE family transcriptional regulator</fullName>
    </submittedName>
</protein>
<organism evidence="1 2">
    <name type="scientific">Pedobacter miscanthi</name>
    <dbReference type="NCBI Taxonomy" id="2259170"/>
    <lineage>
        <taxon>Bacteria</taxon>
        <taxon>Pseudomonadati</taxon>
        <taxon>Bacteroidota</taxon>
        <taxon>Sphingobacteriia</taxon>
        <taxon>Sphingobacteriales</taxon>
        <taxon>Sphingobacteriaceae</taxon>
        <taxon>Pedobacter</taxon>
    </lineage>
</organism>
<dbReference type="RefSeq" id="WP_113951311.1">
    <property type="nucleotide sequence ID" value="NZ_QNQU01000026.1"/>
</dbReference>
<dbReference type="EMBL" id="QNQU01000026">
    <property type="protein sequence ID" value="RBQ03050.1"/>
    <property type="molecule type" value="Genomic_DNA"/>
</dbReference>